<dbReference type="GO" id="GO:0016853">
    <property type="term" value="F:isomerase activity"/>
    <property type="evidence" value="ECO:0007669"/>
    <property type="project" value="UniProtKB-KW"/>
</dbReference>
<name>A0ABU4WFE0_9BACT</name>
<dbReference type="RefSeq" id="WP_370396726.1">
    <property type="nucleotide sequence ID" value="NZ_JALBUT010000003.1"/>
</dbReference>
<keyword evidence="1" id="KW-0413">Isomerase</keyword>
<dbReference type="EMBL" id="JALBUT010000003">
    <property type="protein sequence ID" value="MDX8415278.1"/>
    <property type="molecule type" value="Genomic_DNA"/>
</dbReference>
<keyword evidence="2" id="KW-1185">Reference proteome</keyword>
<dbReference type="InterPro" id="IPR036237">
    <property type="entry name" value="Xyl_isomerase-like_sf"/>
</dbReference>
<accession>A0ABU4WFE0</accession>
<sequence>MSNKPVIALSTSYFRQDYSDGYEMLCKCAELGFEYVELGHNTTVNLVQGILKAVKEGVVKVSSLHNFCPVPPFARPPAPNLYSPATSSKIETSQWRRHTLNTLSLAKETGASRVVMHSGALAYFFLNPKFSLMESWDRVQNARLSLEDLKGEFSGGELSEGEKNSRIKSLEENLKLLQSAYQKNLSKFISKSEKKAVKFHKRIFENLKGIDGDFSNAGILLGVENRDGYIELPFDTMFADFTQSLAKELTNVRPWIDIGHVKVKSLRGVIDFESFVEEASPNVCAWHLHDCNLSCHDHRAIGDGDIDFNFVKKFFKPESQIFTLELNYRVKEEDVVSSRKKVEDMF</sequence>
<organism evidence="1 2">
    <name type="scientific">Intestinicryptomonas porci</name>
    <dbReference type="NCBI Taxonomy" id="2926320"/>
    <lineage>
        <taxon>Bacteria</taxon>
        <taxon>Pseudomonadati</taxon>
        <taxon>Verrucomicrobiota</taxon>
        <taxon>Opitutia</taxon>
        <taxon>Opitutales</taxon>
        <taxon>Intestinicryptomonaceae</taxon>
        <taxon>Intestinicryptomonas</taxon>
    </lineage>
</organism>
<reference evidence="1 2" key="1">
    <citation type="submission" date="2022-03" db="EMBL/GenBank/DDBJ databases">
        <title>Novel taxa within the pig intestine.</title>
        <authorList>
            <person name="Wylensek D."/>
            <person name="Bishof K."/>
            <person name="Afrizal A."/>
            <person name="Clavel T."/>
        </authorList>
    </citation>
    <scope>NUCLEOTIDE SEQUENCE [LARGE SCALE GENOMIC DNA]</scope>
    <source>
        <strain evidence="1 2">CLA-KB-P66</strain>
    </source>
</reference>
<dbReference type="Gene3D" id="3.20.20.150">
    <property type="entry name" value="Divalent-metal-dependent TIM barrel enzymes"/>
    <property type="match status" value="1"/>
</dbReference>
<comment type="caution">
    <text evidence="1">The sequence shown here is derived from an EMBL/GenBank/DDBJ whole genome shotgun (WGS) entry which is preliminary data.</text>
</comment>
<evidence type="ECO:0000313" key="2">
    <source>
        <dbReference type="Proteomes" id="UP001275932"/>
    </source>
</evidence>
<proteinExistence type="predicted"/>
<evidence type="ECO:0000313" key="1">
    <source>
        <dbReference type="EMBL" id="MDX8415278.1"/>
    </source>
</evidence>
<dbReference type="Proteomes" id="UP001275932">
    <property type="component" value="Unassembled WGS sequence"/>
</dbReference>
<gene>
    <name evidence="1" type="ORF">MOX91_03675</name>
</gene>
<protein>
    <submittedName>
        <fullName evidence="1">Sugar phosphate isomerase/epimerase</fullName>
    </submittedName>
</protein>
<dbReference type="SUPFAM" id="SSF51658">
    <property type="entry name" value="Xylose isomerase-like"/>
    <property type="match status" value="1"/>
</dbReference>